<protein>
    <submittedName>
        <fullName evidence="2">YvrJ protein family protein</fullName>
    </submittedName>
</protein>
<name>A0A8S5SPE3_9CAUD</name>
<organism evidence="2">
    <name type="scientific">Siphoviridae sp. ctqSm5</name>
    <dbReference type="NCBI Taxonomy" id="2827949"/>
    <lineage>
        <taxon>Viruses</taxon>
        <taxon>Duplodnaviria</taxon>
        <taxon>Heunggongvirae</taxon>
        <taxon>Uroviricota</taxon>
        <taxon>Caudoviricetes</taxon>
    </lineage>
</organism>
<accession>A0A8S5SPE3</accession>
<keyword evidence="1" id="KW-0472">Membrane</keyword>
<evidence type="ECO:0000256" key="1">
    <source>
        <dbReference type="SAM" id="Phobius"/>
    </source>
</evidence>
<reference evidence="2" key="1">
    <citation type="journal article" date="2021" name="Proc. Natl. Acad. Sci. U.S.A.">
        <title>A Catalog of Tens of Thousands of Viruses from Human Metagenomes Reveals Hidden Associations with Chronic Diseases.</title>
        <authorList>
            <person name="Tisza M.J."/>
            <person name="Buck C.B."/>
        </authorList>
    </citation>
    <scope>NUCLEOTIDE SEQUENCE</scope>
    <source>
        <strain evidence="2">CtqSm5</strain>
    </source>
</reference>
<evidence type="ECO:0000313" key="2">
    <source>
        <dbReference type="EMBL" id="DAF52800.1"/>
    </source>
</evidence>
<sequence length="95" mass="10888">MAELSSMIESLGFPIACVFGLAWYVNRIHKETVDVQMRQMESSDKTIREAQESNKLLMMANKELLETNRTLVEGISVKLDIIENSILELKRNSEK</sequence>
<keyword evidence="1" id="KW-0812">Transmembrane</keyword>
<feature type="transmembrane region" description="Helical" evidence="1">
    <location>
        <begin position="6"/>
        <end position="25"/>
    </location>
</feature>
<dbReference type="EMBL" id="BK032642">
    <property type="protein sequence ID" value="DAF52800.1"/>
    <property type="molecule type" value="Genomic_DNA"/>
</dbReference>
<proteinExistence type="predicted"/>
<keyword evidence="1" id="KW-1133">Transmembrane helix</keyword>